<evidence type="ECO:0000313" key="2">
    <source>
        <dbReference type="Proteomes" id="UP000604046"/>
    </source>
</evidence>
<keyword evidence="2" id="KW-1185">Reference proteome</keyword>
<protein>
    <submittedName>
        <fullName evidence="1">SAMS2 protein</fullName>
    </submittedName>
</protein>
<sequence length="281" mass="30906">MAKFRVERPGDGPGTVTLMREVREHPDSADKEAYVTSNWVCEEAGELSEISEAGYREWLSKSLLSFDGDLLLPQFGLMESRSATALLAMIPAELEKVGAAIQAAGPLLKRKTAKTARANPGTAGVVRAEAWLSRRVDEIYRQLTREPVDDRMEEWGEGGQALLQRQPDGSFDLLTSMRRGAAACGYGTPLKSLSDGARDICALSLLFALPGFMNGMQDSLPPFMVLDEPDSRLDKRHASALRDFLQGPDGPKQCIWMSLNNHSAFPEDSVLEEEEAQHSPR</sequence>
<evidence type="ECO:0000313" key="1">
    <source>
        <dbReference type="EMBL" id="CAE7284401.1"/>
    </source>
</evidence>
<gene>
    <name evidence="1" type="primary">SAMS2</name>
    <name evidence="1" type="ORF">SNAT2548_LOCUS15063</name>
</gene>
<dbReference type="Proteomes" id="UP000604046">
    <property type="component" value="Unassembled WGS sequence"/>
</dbReference>
<organism evidence="1 2">
    <name type="scientific">Symbiodinium natans</name>
    <dbReference type="NCBI Taxonomy" id="878477"/>
    <lineage>
        <taxon>Eukaryota</taxon>
        <taxon>Sar</taxon>
        <taxon>Alveolata</taxon>
        <taxon>Dinophyceae</taxon>
        <taxon>Suessiales</taxon>
        <taxon>Symbiodiniaceae</taxon>
        <taxon>Symbiodinium</taxon>
    </lineage>
</organism>
<dbReference type="SUPFAM" id="SSF52540">
    <property type="entry name" value="P-loop containing nucleoside triphosphate hydrolases"/>
    <property type="match status" value="1"/>
</dbReference>
<dbReference type="AlphaFoldDB" id="A0A812N2Q0"/>
<comment type="caution">
    <text evidence="1">The sequence shown here is derived from an EMBL/GenBank/DDBJ whole genome shotgun (WGS) entry which is preliminary data.</text>
</comment>
<reference evidence="1" key="1">
    <citation type="submission" date="2021-02" db="EMBL/GenBank/DDBJ databases">
        <authorList>
            <person name="Dougan E. K."/>
            <person name="Rhodes N."/>
            <person name="Thang M."/>
            <person name="Chan C."/>
        </authorList>
    </citation>
    <scope>NUCLEOTIDE SEQUENCE</scope>
</reference>
<dbReference type="InterPro" id="IPR027417">
    <property type="entry name" value="P-loop_NTPase"/>
</dbReference>
<proteinExistence type="predicted"/>
<accession>A0A812N2Q0</accession>
<name>A0A812N2Q0_9DINO</name>
<dbReference type="Gene3D" id="3.40.50.300">
    <property type="entry name" value="P-loop containing nucleotide triphosphate hydrolases"/>
    <property type="match status" value="1"/>
</dbReference>
<dbReference type="OrthoDB" id="983479at2759"/>
<dbReference type="EMBL" id="CAJNDS010001846">
    <property type="protein sequence ID" value="CAE7284401.1"/>
    <property type="molecule type" value="Genomic_DNA"/>
</dbReference>